<gene>
    <name evidence="11" type="ORF">Baya_1713</name>
</gene>
<dbReference type="PRINTS" id="PR00237">
    <property type="entry name" value="GPCRRHODOPSN"/>
</dbReference>
<feature type="transmembrane region" description="Helical" evidence="9">
    <location>
        <begin position="12"/>
        <end position="34"/>
    </location>
</feature>
<dbReference type="PROSITE" id="PS50262">
    <property type="entry name" value="G_PROTEIN_RECEP_F1_2"/>
    <property type="match status" value="1"/>
</dbReference>
<feature type="transmembrane region" description="Helical" evidence="9">
    <location>
        <begin position="124"/>
        <end position="146"/>
    </location>
</feature>
<keyword evidence="12" id="KW-1185">Reference proteome</keyword>
<dbReference type="GO" id="GO:0071398">
    <property type="term" value="P:cellular response to fatty acid"/>
    <property type="evidence" value="ECO:0007669"/>
    <property type="project" value="TreeGrafter"/>
</dbReference>
<dbReference type="InterPro" id="IPR017452">
    <property type="entry name" value="GPCR_Rhodpsn_7TM"/>
</dbReference>
<keyword evidence="2" id="KW-1003">Cell membrane</keyword>
<dbReference type="AlphaFoldDB" id="A0A556TLV8"/>
<feature type="transmembrane region" description="Helical" evidence="9">
    <location>
        <begin position="219"/>
        <end position="239"/>
    </location>
</feature>
<feature type="domain" description="G-protein coupled receptors family 1 profile" evidence="10">
    <location>
        <begin position="25"/>
        <end position="274"/>
    </location>
</feature>
<sequence length="326" mass="37549">MLWTKELSYSVLVVDSITLITGLPANLLALYTLIRKAKQRSTPLDVLLLSLTFSDLLFLLFLPLRIKEAAKMKWTDSFVLCPLSGFVYFSTIYNSTLLLTAISVERYLGVAFPIQYKLKRNPQYALIASIIFWVVSMGHCSIIYIVEYHKPRNSTNMELSNRTSCYKEFSSEQLELLLPVRFELFIVLFCIPFVICCFCYVNFILILSRLPNINPQKRSRAISLAVVTLLVFIICFVPFNVSHVVGFIEWNSPPWRVYTVLPSTFNACLDPFVFYFSSSALRANFNHILQQFLNWLQRSVCRKFKCLQGCVTTYEEGTQSSNDTSR</sequence>
<dbReference type="PANTHER" id="PTHR45822">
    <property type="entry name" value="FREE FATTY ACID RECEPTOR 2-RELATED"/>
    <property type="match status" value="1"/>
</dbReference>
<reference evidence="11 12" key="1">
    <citation type="journal article" date="2019" name="Genome Biol. Evol.">
        <title>Whole-Genome Sequencing of the Giant Devil Catfish, Bagarius yarrelli.</title>
        <authorList>
            <person name="Jiang W."/>
            <person name="Lv Y."/>
            <person name="Cheng L."/>
            <person name="Yang K."/>
            <person name="Chao B."/>
            <person name="Wang X."/>
            <person name="Li Y."/>
            <person name="Pan X."/>
            <person name="You X."/>
            <person name="Zhang Y."/>
            <person name="Yang J."/>
            <person name="Li J."/>
            <person name="Zhang X."/>
            <person name="Liu S."/>
            <person name="Sun C."/>
            <person name="Yang J."/>
            <person name="Shi Q."/>
        </authorList>
    </citation>
    <scope>NUCLEOTIDE SEQUENCE [LARGE SCALE GENOMIC DNA]</scope>
    <source>
        <strain evidence="11">JWS20170419001</strain>
        <tissue evidence="11">Muscle</tissue>
    </source>
</reference>
<dbReference type="PRINTS" id="PR01904">
    <property type="entry name" value="GPR40FAMILY"/>
</dbReference>
<keyword evidence="3 9" id="KW-0812">Transmembrane</keyword>
<dbReference type="PANTHER" id="PTHR45822:SF8">
    <property type="entry name" value="FREE FATTY ACID RECEPTOR 3-RELATED"/>
    <property type="match status" value="1"/>
</dbReference>
<name>A0A556TLV8_BAGYA</name>
<keyword evidence="5" id="KW-0297">G-protein coupled receptor</keyword>
<evidence type="ECO:0000256" key="3">
    <source>
        <dbReference type="ARBA" id="ARBA00022692"/>
    </source>
</evidence>
<comment type="caution">
    <text evidence="11">The sequence shown here is derived from an EMBL/GenBank/DDBJ whole genome shotgun (WGS) entry which is preliminary data.</text>
</comment>
<proteinExistence type="predicted"/>
<feature type="transmembrane region" description="Helical" evidence="9">
    <location>
        <begin position="86"/>
        <end position="104"/>
    </location>
</feature>
<keyword evidence="4 9" id="KW-1133">Transmembrane helix</keyword>
<dbReference type="Pfam" id="PF00001">
    <property type="entry name" value="7tm_1"/>
    <property type="match status" value="1"/>
</dbReference>
<keyword evidence="8" id="KW-0807">Transducer</keyword>
<feature type="transmembrane region" description="Helical" evidence="9">
    <location>
        <begin position="184"/>
        <end position="207"/>
    </location>
</feature>
<keyword evidence="6 9" id="KW-0472">Membrane</keyword>
<keyword evidence="7 11" id="KW-0675">Receptor</keyword>
<dbReference type="InterPro" id="IPR013312">
    <property type="entry name" value="GPR40-rel_orph"/>
</dbReference>
<protein>
    <submittedName>
        <fullName evidence="11">Free fatty acid receptor 2</fullName>
    </submittedName>
</protein>
<evidence type="ECO:0000256" key="5">
    <source>
        <dbReference type="ARBA" id="ARBA00023040"/>
    </source>
</evidence>
<dbReference type="GO" id="GO:0004930">
    <property type="term" value="F:G protein-coupled receptor activity"/>
    <property type="evidence" value="ECO:0007669"/>
    <property type="project" value="UniProtKB-KW"/>
</dbReference>
<feature type="transmembrane region" description="Helical" evidence="9">
    <location>
        <begin position="259"/>
        <end position="277"/>
    </location>
</feature>
<evidence type="ECO:0000256" key="2">
    <source>
        <dbReference type="ARBA" id="ARBA00022475"/>
    </source>
</evidence>
<dbReference type="CDD" id="cd15170">
    <property type="entry name" value="7tmA_FFAR2_FFAR3"/>
    <property type="match status" value="1"/>
</dbReference>
<feature type="transmembrane region" description="Helical" evidence="9">
    <location>
        <begin position="46"/>
        <end position="66"/>
    </location>
</feature>
<accession>A0A556TLV8</accession>
<dbReference type="EMBL" id="VCAZ01000005">
    <property type="protein sequence ID" value="TSK20165.1"/>
    <property type="molecule type" value="Genomic_DNA"/>
</dbReference>
<evidence type="ECO:0000256" key="8">
    <source>
        <dbReference type="ARBA" id="ARBA00023224"/>
    </source>
</evidence>
<evidence type="ECO:0000313" key="11">
    <source>
        <dbReference type="EMBL" id="TSK20165.1"/>
    </source>
</evidence>
<evidence type="ECO:0000256" key="9">
    <source>
        <dbReference type="SAM" id="Phobius"/>
    </source>
</evidence>
<dbReference type="OrthoDB" id="5961208at2759"/>
<evidence type="ECO:0000256" key="6">
    <source>
        <dbReference type="ARBA" id="ARBA00023136"/>
    </source>
</evidence>
<evidence type="ECO:0000259" key="10">
    <source>
        <dbReference type="PROSITE" id="PS50262"/>
    </source>
</evidence>
<dbReference type="Proteomes" id="UP000319801">
    <property type="component" value="Unassembled WGS sequence"/>
</dbReference>
<evidence type="ECO:0000256" key="7">
    <source>
        <dbReference type="ARBA" id="ARBA00023170"/>
    </source>
</evidence>
<evidence type="ECO:0000256" key="4">
    <source>
        <dbReference type="ARBA" id="ARBA00022989"/>
    </source>
</evidence>
<dbReference type="Gene3D" id="1.20.1070.10">
    <property type="entry name" value="Rhodopsin 7-helix transmembrane proteins"/>
    <property type="match status" value="1"/>
</dbReference>
<evidence type="ECO:0000256" key="1">
    <source>
        <dbReference type="ARBA" id="ARBA00004651"/>
    </source>
</evidence>
<dbReference type="SUPFAM" id="SSF81321">
    <property type="entry name" value="Family A G protein-coupled receptor-like"/>
    <property type="match status" value="1"/>
</dbReference>
<organism evidence="11 12">
    <name type="scientific">Bagarius yarrelli</name>
    <name type="common">Goonch</name>
    <name type="synonym">Bagrus yarrelli</name>
    <dbReference type="NCBI Taxonomy" id="175774"/>
    <lineage>
        <taxon>Eukaryota</taxon>
        <taxon>Metazoa</taxon>
        <taxon>Chordata</taxon>
        <taxon>Craniata</taxon>
        <taxon>Vertebrata</taxon>
        <taxon>Euteleostomi</taxon>
        <taxon>Actinopterygii</taxon>
        <taxon>Neopterygii</taxon>
        <taxon>Teleostei</taxon>
        <taxon>Ostariophysi</taxon>
        <taxon>Siluriformes</taxon>
        <taxon>Sisoridae</taxon>
        <taxon>Sisorinae</taxon>
        <taxon>Bagarius</taxon>
    </lineage>
</organism>
<evidence type="ECO:0000313" key="12">
    <source>
        <dbReference type="Proteomes" id="UP000319801"/>
    </source>
</evidence>
<comment type="subcellular location">
    <subcellularLocation>
        <location evidence="1">Cell membrane</location>
        <topology evidence="1">Multi-pass membrane protein</topology>
    </subcellularLocation>
</comment>
<dbReference type="GO" id="GO:0005886">
    <property type="term" value="C:plasma membrane"/>
    <property type="evidence" value="ECO:0007669"/>
    <property type="project" value="UniProtKB-SubCell"/>
</dbReference>
<dbReference type="InterPro" id="IPR000276">
    <property type="entry name" value="GPCR_Rhodpsn"/>
</dbReference>